<evidence type="ECO:0000256" key="1">
    <source>
        <dbReference type="SAM" id="SignalP"/>
    </source>
</evidence>
<gene>
    <name evidence="2" type="ORF">SH580_13195</name>
</gene>
<protein>
    <recommendedName>
        <fullName evidence="4">Lipoprotein</fullName>
    </recommendedName>
</protein>
<evidence type="ECO:0000313" key="3">
    <source>
        <dbReference type="Proteomes" id="UP001324993"/>
    </source>
</evidence>
<name>A0ABZ0RGN1_9BACT</name>
<feature type="signal peptide" evidence="1">
    <location>
        <begin position="1"/>
        <end position="27"/>
    </location>
</feature>
<evidence type="ECO:0008006" key="4">
    <source>
        <dbReference type="Google" id="ProtNLM"/>
    </source>
</evidence>
<organism evidence="2 3">
    <name type="scientific">Coraliomargarita algicola</name>
    <dbReference type="NCBI Taxonomy" id="3092156"/>
    <lineage>
        <taxon>Bacteria</taxon>
        <taxon>Pseudomonadati</taxon>
        <taxon>Verrucomicrobiota</taxon>
        <taxon>Opitutia</taxon>
        <taxon>Puniceicoccales</taxon>
        <taxon>Coraliomargaritaceae</taxon>
        <taxon>Coraliomargarita</taxon>
    </lineage>
</organism>
<dbReference type="RefSeq" id="WP_319831322.1">
    <property type="nucleotide sequence ID" value="NZ_CP138858.1"/>
</dbReference>
<proteinExistence type="predicted"/>
<sequence>MNRFRISSLVVFLFSLLLLSFTGCSPKAEGTYEGFCENQTYGGKAQIILILKLDGNDVTGYINITGNLGGSAPINGLIEKDRISFSSDAGEGMPITWMGVIEGEQISGQYRVSANQRLKQQGVQDQAGIWAVRK</sequence>
<keyword evidence="3" id="KW-1185">Reference proteome</keyword>
<reference evidence="2 3" key="1">
    <citation type="submission" date="2023-11" db="EMBL/GenBank/DDBJ databases">
        <title>Coraliomargarita sp. nov., isolated from marine algae.</title>
        <authorList>
            <person name="Lee J.K."/>
            <person name="Baek J.H."/>
            <person name="Kim J.M."/>
            <person name="Choi D.G."/>
            <person name="Jeon C.O."/>
        </authorList>
    </citation>
    <scope>NUCLEOTIDE SEQUENCE [LARGE SCALE GENOMIC DNA]</scope>
    <source>
        <strain evidence="2 3">J2-16</strain>
    </source>
</reference>
<evidence type="ECO:0000313" key="2">
    <source>
        <dbReference type="EMBL" id="WPJ94389.1"/>
    </source>
</evidence>
<dbReference type="Proteomes" id="UP001324993">
    <property type="component" value="Chromosome"/>
</dbReference>
<accession>A0ABZ0RGN1</accession>
<dbReference type="PROSITE" id="PS51257">
    <property type="entry name" value="PROKAR_LIPOPROTEIN"/>
    <property type="match status" value="1"/>
</dbReference>
<dbReference type="EMBL" id="CP138858">
    <property type="protein sequence ID" value="WPJ94389.1"/>
    <property type="molecule type" value="Genomic_DNA"/>
</dbReference>
<keyword evidence="1" id="KW-0732">Signal</keyword>
<feature type="chain" id="PRO_5046409399" description="Lipoprotein" evidence="1">
    <location>
        <begin position="28"/>
        <end position="134"/>
    </location>
</feature>